<evidence type="ECO:0000256" key="1">
    <source>
        <dbReference type="SAM" id="SignalP"/>
    </source>
</evidence>
<dbReference type="OrthoDB" id="10525942at2759"/>
<dbReference type="AlphaFoldDB" id="F4RQB0"/>
<dbReference type="VEuPathDB" id="FungiDB:MELLADRAFT_64183"/>
<evidence type="ECO:0000313" key="2">
    <source>
        <dbReference type="EMBL" id="EGG05436.1"/>
    </source>
</evidence>
<feature type="chain" id="PRO_5003315444" description="Secreted protein" evidence="1">
    <location>
        <begin position="23"/>
        <end position="801"/>
    </location>
</feature>
<keyword evidence="3" id="KW-1185">Reference proteome</keyword>
<proteinExistence type="predicted"/>
<sequence length="801" mass="91839">MNKTNFNIYLVALFGIFHQYLCSPSPSLQYINKINDGDVQDLGSNFFLGPTDQHFPIPSEKAEFLGKKQSQSSKNIGIQLASCFAARNPPPGFESPKLKVGISNSDYSSLKDQDLIYNRLAHNNVHTESRVQSEHGGFHASSSHYSENNWTPHHITQKGLGGPAITESKGFQKAVQPPKSPNSGFGQVLCNHKGYDMSEEKRKESNLGASSAMYKQWDDNARLNNMLSLEGLKMKDDTKVIYTPKIQHGPHHPGSFQLGPQNMLGMTKAPVGNQQGMELSVPLSYPVSREGQLRHITPDIEFDLNQGHTSHYIPVQLSRSQVSPHQKQLLHYLFIDYSPFSVYMNKTSSWTHHDCQASNTLGNHIWKTPQSQPSGTNPHEYHSFEPPKIVPYAPFVALENGPNGSLKGWNHQHEMYDHGLKITLELFEEIISDPYMENPFQDNWEGIYNFFAVLHQRLTQIIRKGNWNYWGMTADFKAFVVYAVKVPETFSQVKSQLLAWKLQRKPGSFLHNASEFALEWIDSQDHLERNNGIYPTRQLKKKIIKSKGLWKNGSASEKGPEAEGYDSSLRRWEMALNRSLKFWREFTAEQKPSRQHNFFGLTRDLQKTQVQIDKKIKDRSRKYDDWYFPGELADYVAFAARKEDISPVVKVDLKRWMSLSGDGNPISSLLQYTHLKELDYRKRLNTALNYWEDILHMPWQVQQNKIKHENFALNSFVQTDHDLHKRFSQNIRDKIDNDYMDKVFATYVASAFKCPKVFNRIKESLESWMKLTDKGSAMQFKAQVAASWLQEKQAGVVAGSP</sequence>
<accession>F4RQB0</accession>
<dbReference type="HOGENOM" id="CLU_376855_0_0_1"/>
<name>F4RQB0_MELLP</name>
<evidence type="ECO:0008006" key="4">
    <source>
        <dbReference type="Google" id="ProtNLM"/>
    </source>
</evidence>
<dbReference type="RefSeq" id="XP_007411358.1">
    <property type="nucleotide sequence ID" value="XM_007411296.1"/>
</dbReference>
<keyword evidence="1" id="KW-0732">Signal</keyword>
<dbReference type="GeneID" id="18930223"/>
<organism evidence="3">
    <name type="scientific">Melampsora larici-populina (strain 98AG31 / pathotype 3-4-7)</name>
    <name type="common">Poplar leaf rust fungus</name>
    <dbReference type="NCBI Taxonomy" id="747676"/>
    <lineage>
        <taxon>Eukaryota</taxon>
        <taxon>Fungi</taxon>
        <taxon>Dikarya</taxon>
        <taxon>Basidiomycota</taxon>
        <taxon>Pucciniomycotina</taxon>
        <taxon>Pucciniomycetes</taxon>
        <taxon>Pucciniales</taxon>
        <taxon>Melampsoraceae</taxon>
        <taxon>Melampsora</taxon>
    </lineage>
</organism>
<evidence type="ECO:0000313" key="3">
    <source>
        <dbReference type="Proteomes" id="UP000001072"/>
    </source>
</evidence>
<protein>
    <recommendedName>
        <fullName evidence="4">Secreted protein</fullName>
    </recommendedName>
</protein>
<feature type="signal peptide" evidence="1">
    <location>
        <begin position="1"/>
        <end position="22"/>
    </location>
</feature>
<dbReference type="Proteomes" id="UP000001072">
    <property type="component" value="Unassembled WGS sequence"/>
</dbReference>
<dbReference type="InParanoid" id="F4RQB0"/>
<dbReference type="KEGG" id="mlr:MELLADRAFT_64183"/>
<dbReference type="EMBL" id="GL883113">
    <property type="protein sequence ID" value="EGG05436.1"/>
    <property type="molecule type" value="Genomic_DNA"/>
</dbReference>
<reference evidence="3" key="1">
    <citation type="journal article" date="2011" name="Proc. Natl. Acad. Sci. U.S.A.">
        <title>Obligate biotrophy features unraveled by the genomic analysis of rust fungi.</title>
        <authorList>
            <person name="Duplessis S."/>
            <person name="Cuomo C.A."/>
            <person name="Lin Y.-C."/>
            <person name="Aerts A."/>
            <person name="Tisserant E."/>
            <person name="Veneault-Fourrey C."/>
            <person name="Joly D.L."/>
            <person name="Hacquard S."/>
            <person name="Amselem J."/>
            <person name="Cantarel B.L."/>
            <person name="Chiu R."/>
            <person name="Coutinho P.M."/>
            <person name="Feau N."/>
            <person name="Field M."/>
            <person name="Frey P."/>
            <person name="Gelhaye E."/>
            <person name="Goldberg J."/>
            <person name="Grabherr M.G."/>
            <person name="Kodira C.D."/>
            <person name="Kohler A."/>
            <person name="Kuees U."/>
            <person name="Lindquist E.A."/>
            <person name="Lucas S.M."/>
            <person name="Mago R."/>
            <person name="Mauceli E."/>
            <person name="Morin E."/>
            <person name="Murat C."/>
            <person name="Pangilinan J.L."/>
            <person name="Park R."/>
            <person name="Pearson M."/>
            <person name="Quesneville H."/>
            <person name="Rouhier N."/>
            <person name="Sakthikumar S."/>
            <person name="Salamov A.A."/>
            <person name="Schmutz J."/>
            <person name="Selles B."/>
            <person name="Shapiro H."/>
            <person name="Tanguay P."/>
            <person name="Tuskan G.A."/>
            <person name="Henrissat B."/>
            <person name="Van de Peer Y."/>
            <person name="Rouze P."/>
            <person name="Ellis J.G."/>
            <person name="Dodds P.N."/>
            <person name="Schein J.E."/>
            <person name="Zhong S."/>
            <person name="Hamelin R.C."/>
            <person name="Grigoriev I.V."/>
            <person name="Szabo L.J."/>
            <person name="Martin F."/>
        </authorList>
    </citation>
    <scope>NUCLEOTIDE SEQUENCE [LARGE SCALE GENOMIC DNA]</scope>
    <source>
        <strain evidence="3">98AG31 / pathotype 3-4-7</strain>
    </source>
</reference>
<gene>
    <name evidence="2" type="ORF">MELLADRAFT_64183</name>
</gene>